<dbReference type="Gene3D" id="1.10.8.60">
    <property type="match status" value="1"/>
</dbReference>
<dbReference type="AlphaFoldDB" id="A0A6A7Y5A0"/>
<dbReference type="PANTHER" id="PTHR34388">
    <property type="entry name" value="DNA POLYMERASE III SUBUNIT DELTA"/>
    <property type="match status" value="1"/>
</dbReference>
<dbReference type="SUPFAM" id="SSF48019">
    <property type="entry name" value="post-AAA+ oligomerization domain-like"/>
    <property type="match status" value="1"/>
</dbReference>
<dbReference type="NCBIfam" id="TIGR01128">
    <property type="entry name" value="holA"/>
    <property type="match status" value="1"/>
</dbReference>
<evidence type="ECO:0000259" key="9">
    <source>
        <dbReference type="Pfam" id="PF06144"/>
    </source>
</evidence>
<dbReference type="Gene3D" id="1.20.272.10">
    <property type="match status" value="1"/>
</dbReference>
<keyword evidence="3" id="KW-0808">Transferase</keyword>
<dbReference type="Pfam" id="PF06144">
    <property type="entry name" value="DNA_pol3_delta"/>
    <property type="match status" value="1"/>
</dbReference>
<dbReference type="Proteomes" id="UP000332515">
    <property type="component" value="Unassembled WGS sequence"/>
</dbReference>
<comment type="similarity">
    <text evidence="7">Belongs to the DNA polymerase HolA subunit family.</text>
</comment>
<dbReference type="InterPro" id="IPR005790">
    <property type="entry name" value="DNA_polIII_delta"/>
</dbReference>
<evidence type="ECO:0000256" key="2">
    <source>
        <dbReference type="ARBA" id="ARBA00017703"/>
    </source>
</evidence>
<evidence type="ECO:0000313" key="10">
    <source>
        <dbReference type="EMBL" id="MQT13271.1"/>
    </source>
</evidence>
<dbReference type="InterPro" id="IPR010372">
    <property type="entry name" value="DNA_pol3_delta_N"/>
</dbReference>
<comment type="catalytic activity">
    <reaction evidence="8">
        <text>DNA(n) + a 2'-deoxyribonucleoside 5'-triphosphate = DNA(n+1) + diphosphate</text>
        <dbReference type="Rhea" id="RHEA:22508"/>
        <dbReference type="Rhea" id="RHEA-COMP:17339"/>
        <dbReference type="Rhea" id="RHEA-COMP:17340"/>
        <dbReference type="ChEBI" id="CHEBI:33019"/>
        <dbReference type="ChEBI" id="CHEBI:61560"/>
        <dbReference type="ChEBI" id="CHEBI:173112"/>
        <dbReference type="EC" id="2.7.7.7"/>
    </reaction>
</comment>
<dbReference type="GO" id="GO:0006261">
    <property type="term" value="P:DNA-templated DNA replication"/>
    <property type="evidence" value="ECO:0007669"/>
    <property type="project" value="TreeGrafter"/>
</dbReference>
<protein>
    <recommendedName>
        <fullName evidence="2">DNA polymerase III subunit delta</fullName>
        <ecNumber evidence="1">2.7.7.7</ecNumber>
    </recommendedName>
</protein>
<evidence type="ECO:0000256" key="6">
    <source>
        <dbReference type="ARBA" id="ARBA00022932"/>
    </source>
</evidence>
<dbReference type="GO" id="GO:0009360">
    <property type="term" value="C:DNA polymerase III complex"/>
    <property type="evidence" value="ECO:0007669"/>
    <property type="project" value="InterPro"/>
</dbReference>
<keyword evidence="6" id="KW-0239">DNA-directed DNA polymerase</keyword>
<reference evidence="10 11" key="1">
    <citation type="submission" date="2019-09" db="EMBL/GenBank/DDBJ databases">
        <title>Segnochrobactrum spirostomi gen. nov., sp. nov., isolated from the ciliate Spirostomum cf. yagiui and description of a novel family, Segnochrobactraceae fam. nov. within the order Rhizobiales of the class Alphaproteobacteria.</title>
        <authorList>
            <person name="Akter S."/>
            <person name="Shazib S.U.A."/>
            <person name="Shin M.K."/>
        </authorList>
    </citation>
    <scope>NUCLEOTIDE SEQUENCE [LARGE SCALE GENOMIC DNA]</scope>
    <source>
        <strain evidence="10 11">Sp-1</strain>
    </source>
</reference>
<evidence type="ECO:0000256" key="5">
    <source>
        <dbReference type="ARBA" id="ARBA00022705"/>
    </source>
</evidence>
<evidence type="ECO:0000256" key="4">
    <source>
        <dbReference type="ARBA" id="ARBA00022695"/>
    </source>
</evidence>
<dbReference type="Gene3D" id="3.40.50.300">
    <property type="entry name" value="P-loop containing nucleotide triphosphate hydrolases"/>
    <property type="match status" value="1"/>
</dbReference>
<dbReference type="InterPro" id="IPR027417">
    <property type="entry name" value="P-loop_NTPase"/>
</dbReference>
<evidence type="ECO:0000256" key="7">
    <source>
        <dbReference type="ARBA" id="ARBA00034754"/>
    </source>
</evidence>
<evidence type="ECO:0000256" key="8">
    <source>
        <dbReference type="ARBA" id="ARBA00049244"/>
    </source>
</evidence>
<name>A0A6A7Y5A0_9HYPH</name>
<dbReference type="EMBL" id="VWNA01000001">
    <property type="protein sequence ID" value="MQT13271.1"/>
    <property type="molecule type" value="Genomic_DNA"/>
</dbReference>
<feature type="domain" description="DNA polymerase III delta N-terminal" evidence="9">
    <location>
        <begin position="24"/>
        <end position="98"/>
    </location>
</feature>
<dbReference type="EC" id="2.7.7.7" evidence="1"/>
<keyword evidence="5" id="KW-0235">DNA replication</keyword>
<keyword evidence="4" id="KW-0548">Nucleotidyltransferase</keyword>
<dbReference type="RefSeq" id="WP_153481450.1">
    <property type="nucleotide sequence ID" value="NZ_VWNA01000001.1"/>
</dbReference>
<dbReference type="SUPFAM" id="SSF52540">
    <property type="entry name" value="P-loop containing nucleoside triphosphate hydrolases"/>
    <property type="match status" value="1"/>
</dbReference>
<keyword evidence="11" id="KW-1185">Reference proteome</keyword>
<dbReference type="PANTHER" id="PTHR34388:SF1">
    <property type="entry name" value="DNA POLYMERASE III SUBUNIT DELTA"/>
    <property type="match status" value="1"/>
</dbReference>
<dbReference type="GO" id="GO:0003677">
    <property type="term" value="F:DNA binding"/>
    <property type="evidence" value="ECO:0007669"/>
    <property type="project" value="InterPro"/>
</dbReference>
<proteinExistence type="inferred from homology"/>
<sequence>MVALKGGEFDRLVAHPERTPPLVLIFGPDHGLVAERAAALAKAVAGNSDDPFALVRLDGSDLASDPARLIDEARTVALFGGRRTIWVRDVGAKSIEPAVKPVLEDPPRDAVVIVEAGDLKKGTGLRKRVEDDRLAAAVACYADAGADLDRLISEEAAAHKLAVDEDARHALHLLLGSDRRLSRSEVEKLCLYAAGSGRVGLEDVRAIVGDTGAFALDDAIDAALTGDVATLDRELARLSAAGTHPSAVLTAALRQIHTLAKARLNVDAGTPAAQAVERMVPPVFFKRKGTVARILTLWTTPRLEAAGAKVDEAVVQSRLKAAIGTEIATEALLALATAARAAARR</sequence>
<accession>A0A6A7Y5A0</accession>
<dbReference type="InterPro" id="IPR008921">
    <property type="entry name" value="DNA_pol3_clamp-load_cplx_C"/>
</dbReference>
<organism evidence="10 11">
    <name type="scientific">Segnochrobactrum spirostomi</name>
    <dbReference type="NCBI Taxonomy" id="2608987"/>
    <lineage>
        <taxon>Bacteria</taxon>
        <taxon>Pseudomonadati</taxon>
        <taxon>Pseudomonadota</taxon>
        <taxon>Alphaproteobacteria</taxon>
        <taxon>Hyphomicrobiales</taxon>
        <taxon>Segnochrobactraceae</taxon>
        <taxon>Segnochrobactrum</taxon>
    </lineage>
</organism>
<comment type="caution">
    <text evidence="10">The sequence shown here is derived from an EMBL/GenBank/DDBJ whole genome shotgun (WGS) entry which is preliminary data.</text>
</comment>
<evidence type="ECO:0000256" key="3">
    <source>
        <dbReference type="ARBA" id="ARBA00022679"/>
    </source>
</evidence>
<dbReference type="GO" id="GO:0003887">
    <property type="term" value="F:DNA-directed DNA polymerase activity"/>
    <property type="evidence" value="ECO:0007669"/>
    <property type="project" value="UniProtKB-KW"/>
</dbReference>
<evidence type="ECO:0000256" key="1">
    <source>
        <dbReference type="ARBA" id="ARBA00012417"/>
    </source>
</evidence>
<evidence type="ECO:0000313" key="11">
    <source>
        <dbReference type="Proteomes" id="UP000332515"/>
    </source>
</evidence>
<gene>
    <name evidence="10" type="ORF">F0357_11580</name>
</gene>